<reference evidence="1 2" key="1">
    <citation type="submission" date="2017-11" db="EMBL/GenBank/DDBJ databases">
        <title>De-novo sequencing of pomegranate (Punica granatum L.) genome.</title>
        <authorList>
            <person name="Akparov Z."/>
            <person name="Amiraslanov A."/>
            <person name="Hajiyeva S."/>
            <person name="Abbasov M."/>
            <person name="Kaur K."/>
            <person name="Hamwieh A."/>
            <person name="Solovyev V."/>
            <person name="Salamov A."/>
            <person name="Braich B."/>
            <person name="Kosarev P."/>
            <person name="Mahmoud A."/>
            <person name="Hajiyev E."/>
            <person name="Babayeva S."/>
            <person name="Izzatullayeva V."/>
            <person name="Mammadov A."/>
            <person name="Mammadov A."/>
            <person name="Sharifova S."/>
            <person name="Ojaghi J."/>
            <person name="Eynullazada K."/>
            <person name="Bayramov B."/>
            <person name="Abdulazimova A."/>
            <person name="Shahmuradov I."/>
        </authorList>
    </citation>
    <scope>NUCLEOTIDE SEQUENCE [LARGE SCALE GENOMIC DNA]</scope>
    <source>
        <strain evidence="2">cv. AG2017</strain>
        <tissue evidence="1">Leaf</tissue>
    </source>
</reference>
<comment type="caution">
    <text evidence="1">The sequence shown here is derived from an EMBL/GenBank/DDBJ whole genome shotgun (WGS) entry which is preliminary data.</text>
</comment>
<dbReference type="Proteomes" id="UP000233551">
    <property type="component" value="Unassembled WGS sequence"/>
</dbReference>
<dbReference type="EMBL" id="PGOL01006313">
    <property type="protein sequence ID" value="PKI33807.1"/>
    <property type="molecule type" value="Genomic_DNA"/>
</dbReference>
<keyword evidence="2" id="KW-1185">Reference proteome</keyword>
<gene>
    <name evidence="1" type="ORF">CRG98_045802</name>
</gene>
<proteinExistence type="predicted"/>
<accession>A0A2I0HQ15</accession>
<organism evidence="1 2">
    <name type="scientific">Punica granatum</name>
    <name type="common">Pomegranate</name>
    <dbReference type="NCBI Taxonomy" id="22663"/>
    <lineage>
        <taxon>Eukaryota</taxon>
        <taxon>Viridiplantae</taxon>
        <taxon>Streptophyta</taxon>
        <taxon>Embryophyta</taxon>
        <taxon>Tracheophyta</taxon>
        <taxon>Spermatophyta</taxon>
        <taxon>Magnoliopsida</taxon>
        <taxon>eudicotyledons</taxon>
        <taxon>Gunneridae</taxon>
        <taxon>Pentapetalae</taxon>
        <taxon>rosids</taxon>
        <taxon>malvids</taxon>
        <taxon>Myrtales</taxon>
        <taxon>Lythraceae</taxon>
        <taxon>Punica</taxon>
    </lineage>
</organism>
<protein>
    <submittedName>
        <fullName evidence="1">Uncharacterized protein</fullName>
    </submittedName>
</protein>
<evidence type="ECO:0000313" key="1">
    <source>
        <dbReference type="EMBL" id="PKI33807.1"/>
    </source>
</evidence>
<dbReference type="AlphaFoldDB" id="A0A2I0HQ15"/>
<evidence type="ECO:0000313" key="2">
    <source>
        <dbReference type="Proteomes" id="UP000233551"/>
    </source>
</evidence>
<name>A0A2I0HQ15_PUNGR</name>
<sequence>MIKRMSLILPDFGLGSARLGSFIPLTAKEMDIGDNAVFINGDTDTTAVVVGRNGGDVAGG</sequence>